<evidence type="ECO:0000313" key="4">
    <source>
        <dbReference type="EMBL" id="CUU07921.1"/>
    </source>
</evidence>
<dbReference type="AlphaFoldDB" id="A0A0S4NCM9"/>
<gene>
    <name evidence="4" type="ORF">JGI1_01937</name>
</gene>
<sequence>MRFFRFRTIDELKSEVKHLGLDEIIKFDENLSEVFKPIKVGRLVIGNRFAVHPMEGCDGTLDGKPDELTFRRWERFGGGGAKLVWGEATAVVEEGRANPRQLLLNEKNLKEFALLVQKARKAHREIWGDDSDLVIGIQLTHSGRWSYKRPIIAFHNPVVDSLTYIDKEKKIPIDKNYPVVSDDYLERLEDKFVKCAKLAFEAGFQFVDIKQCHTYLLNELLAGRTRDGKYGGDFLSRTRFIRNVVRKIKSELGDKIEVASRINVFDCIPFLKDINGIGKPVNYPVPYLYGFGVKEDNPLEPDLTEPIELIKILASMGVKLINISMGSPYYNPHIGRPFETPPIDGYKQPEQPLFGVARHFKLTSEVKNAVGSDVIIVGTGYSYLREFFVYAAEANIKEQRVSIVGVGRGALAYPDFFLDLKRYGKLNPSKVCITISHCTNLMRSKHNELGQFPAGCVPRDKVYAKIFQIARKGYTKK</sequence>
<organism evidence="4 5">
    <name type="scientific">Candidatus Thermokryptus mobilis</name>
    <dbReference type="NCBI Taxonomy" id="1643428"/>
    <lineage>
        <taxon>Bacteria</taxon>
        <taxon>Pseudomonadati</taxon>
        <taxon>Candidatus Kryptoniota</taxon>
        <taxon>Candidatus Thermokryptus</taxon>
    </lineage>
</organism>
<keyword evidence="2" id="KW-0560">Oxidoreductase</keyword>
<evidence type="ECO:0000256" key="1">
    <source>
        <dbReference type="ARBA" id="ARBA00022630"/>
    </source>
</evidence>
<dbReference type="EMBL" id="FAOO01000017">
    <property type="protein sequence ID" value="CUU07921.1"/>
    <property type="molecule type" value="Genomic_DNA"/>
</dbReference>
<accession>A0A0S4NCM9</accession>
<keyword evidence="1" id="KW-0285">Flavoprotein</keyword>
<dbReference type="GO" id="GO:0016491">
    <property type="term" value="F:oxidoreductase activity"/>
    <property type="evidence" value="ECO:0007669"/>
    <property type="project" value="UniProtKB-KW"/>
</dbReference>
<evidence type="ECO:0000259" key="3">
    <source>
        <dbReference type="Pfam" id="PF00724"/>
    </source>
</evidence>
<dbReference type="Proteomes" id="UP000320623">
    <property type="component" value="Unassembled WGS sequence"/>
</dbReference>
<dbReference type="STRING" id="1643428.GCA_001442855_01899"/>
<dbReference type="PANTHER" id="PTHR43656:SF2">
    <property type="entry name" value="BINDING OXIDOREDUCTASE, PUTATIVE (AFU_ORTHOLOGUE AFUA_2G08260)-RELATED"/>
    <property type="match status" value="1"/>
</dbReference>
<dbReference type="Gene3D" id="3.20.20.70">
    <property type="entry name" value="Aldolase class I"/>
    <property type="match status" value="1"/>
</dbReference>
<evidence type="ECO:0000256" key="2">
    <source>
        <dbReference type="ARBA" id="ARBA00023002"/>
    </source>
</evidence>
<evidence type="ECO:0000313" key="5">
    <source>
        <dbReference type="Proteomes" id="UP000320623"/>
    </source>
</evidence>
<dbReference type="InterPro" id="IPR001155">
    <property type="entry name" value="OxRdtase_FMN_N"/>
</dbReference>
<dbReference type="GO" id="GO:0010181">
    <property type="term" value="F:FMN binding"/>
    <property type="evidence" value="ECO:0007669"/>
    <property type="project" value="InterPro"/>
</dbReference>
<dbReference type="Pfam" id="PF00724">
    <property type="entry name" value="Oxidored_FMN"/>
    <property type="match status" value="1"/>
</dbReference>
<feature type="domain" description="NADH:flavin oxidoreductase/NADH oxidase N-terminal" evidence="3">
    <location>
        <begin position="34"/>
        <end position="268"/>
    </location>
</feature>
<reference evidence="5" key="1">
    <citation type="submission" date="2015-11" db="EMBL/GenBank/DDBJ databases">
        <authorList>
            <person name="Varghese N."/>
        </authorList>
    </citation>
    <scope>NUCLEOTIDE SEQUENCE [LARGE SCALE GENOMIC DNA]</scope>
</reference>
<dbReference type="InterPro" id="IPR051799">
    <property type="entry name" value="NADH_flavin_oxidoreductase"/>
</dbReference>
<dbReference type="PANTHER" id="PTHR43656">
    <property type="entry name" value="BINDING OXIDOREDUCTASE, PUTATIVE (AFU_ORTHOLOGUE AFUA_2G08260)-RELATED"/>
    <property type="match status" value="1"/>
</dbReference>
<proteinExistence type="predicted"/>
<dbReference type="RefSeq" id="WP_235894739.1">
    <property type="nucleotide sequence ID" value="NZ_FAOO01000017.1"/>
</dbReference>
<dbReference type="InterPro" id="IPR013785">
    <property type="entry name" value="Aldolase_TIM"/>
</dbReference>
<keyword evidence="5" id="KW-1185">Reference proteome</keyword>
<protein>
    <submittedName>
        <fullName evidence="4">2,4-dienoyl-CoA reductase</fullName>
    </submittedName>
</protein>
<dbReference type="SUPFAM" id="SSF51395">
    <property type="entry name" value="FMN-linked oxidoreductases"/>
    <property type="match status" value="1"/>
</dbReference>
<name>A0A0S4NCM9_9BACT</name>